<dbReference type="InterPro" id="IPR018641">
    <property type="entry name" value="Trfase_1_rSAM/seldom-assoc"/>
</dbReference>
<name>A0A2V4UJE8_9GAMM</name>
<dbReference type="OrthoDB" id="9798250at2"/>
<dbReference type="EMBL" id="QJSU01000002">
    <property type="protein sequence ID" value="PYE40297.1"/>
    <property type="molecule type" value="Genomic_DNA"/>
</dbReference>
<dbReference type="InterPro" id="IPR029044">
    <property type="entry name" value="Nucleotide-diphossugar_trans"/>
</dbReference>
<dbReference type="Pfam" id="PF09837">
    <property type="entry name" value="DUF2064"/>
    <property type="match status" value="1"/>
</dbReference>
<evidence type="ECO:0008006" key="3">
    <source>
        <dbReference type="Google" id="ProtNLM"/>
    </source>
</evidence>
<dbReference type="NCBIfam" id="TIGR04282">
    <property type="entry name" value="glyco_like_cofC"/>
    <property type="match status" value="1"/>
</dbReference>
<gene>
    <name evidence="1" type="ORF">DFP82_102260</name>
</gene>
<dbReference type="AlphaFoldDB" id="A0A2V4UJE8"/>
<proteinExistence type="predicted"/>
<dbReference type="RefSeq" id="WP_110922469.1">
    <property type="nucleotide sequence ID" value="NZ_QJSU01000002.1"/>
</dbReference>
<dbReference type="Gene3D" id="3.90.550.10">
    <property type="entry name" value="Spore Coat Polysaccharide Biosynthesis Protein SpsA, Chain A"/>
    <property type="match status" value="1"/>
</dbReference>
<accession>A0A2V4UJE8</accession>
<reference evidence="1 2" key="1">
    <citation type="submission" date="2018-06" db="EMBL/GenBank/DDBJ databases">
        <title>Genomic Encyclopedia of Type Strains, Phase III (KMG-III): the genomes of soil and plant-associated and newly described type strains.</title>
        <authorList>
            <person name="Whitman W."/>
        </authorList>
    </citation>
    <scope>NUCLEOTIDE SEQUENCE [LARGE SCALE GENOMIC DNA]</scope>
    <source>
        <strain evidence="1 2">CECT 5889</strain>
    </source>
</reference>
<dbReference type="SUPFAM" id="SSF53448">
    <property type="entry name" value="Nucleotide-diphospho-sugar transferases"/>
    <property type="match status" value="1"/>
</dbReference>
<organism evidence="1 2">
    <name type="scientific">Psychrobacter fozii</name>
    <dbReference type="NCBI Taxonomy" id="198480"/>
    <lineage>
        <taxon>Bacteria</taxon>
        <taxon>Pseudomonadati</taxon>
        <taxon>Pseudomonadota</taxon>
        <taxon>Gammaproteobacteria</taxon>
        <taxon>Moraxellales</taxon>
        <taxon>Moraxellaceae</taxon>
        <taxon>Psychrobacter</taxon>
    </lineage>
</organism>
<sequence length="224" mass="24479">MTEHSSPHTTLTITDAQAQHPDTCVILFAKYPARDMAKTRLQPALGVEGAARMARQLLLHSIEQAVATDFTVELCVSPAATDTCWQTLNLPDLLQWSTQADGDLGTRLITASQDALKKHQKIVLIGSDCPSLTAERIQTAVQQLDDHDAVMIPATDGGYVLLGFRQVDDSLFSDIVWSTASVATVTRQRVADLGWTLALLAPLHDIDEPEDLAHLPSDWLKFAQ</sequence>
<dbReference type="PANTHER" id="PTHR36529:SF1">
    <property type="entry name" value="GLYCOSYLTRANSFERASE"/>
    <property type="match status" value="1"/>
</dbReference>
<evidence type="ECO:0000313" key="1">
    <source>
        <dbReference type="EMBL" id="PYE40297.1"/>
    </source>
</evidence>
<evidence type="ECO:0000313" key="2">
    <source>
        <dbReference type="Proteomes" id="UP000247746"/>
    </source>
</evidence>
<dbReference type="Proteomes" id="UP000247746">
    <property type="component" value="Unassembled WGS sequence"/>
</dbReference>
<dbReference type="PANTHER" id="PTHR36529">
    <property type="entry name" value="SLL1095 PROTEIN"/>
    <property type="match status" value="1"/>
</dbReference>
<keyword evidence="2" id="KW-1185">Reference proteome</keyword>
<comment type="caution">
    <text evidence="1">The sequence shown here is derived from an EMBL/GenBank/DDBJ whole genome shotgun (WGS) entry which is preliminary data.</text>
</comment>
<protein>
    <recommendedName>
        <fullName evidence="3">Glycosyltransferase</fullName>
    </recommendedName>
</protein>